<organism evidence="1 2">
    <name type="scientific">Bradyrhizobium agreste</name>
    <dbReference type="NCBI Taxonomy" id="2751811"/>
    <lineage>
        <taxon>Bacteria</taxon>
        <taxon>Pseudomonadati</taxon>
        <taxon>Pseudomonadota</taxon>
        <taxon>Alphaproteobacteria</taxon>
        <taxon>Hyphomicrobiales</taxon>
        <taxon>Nitrobacteraceae</taxon>
        <taxon>Bradyrhizobium</taxon>
    </lineage>
</organism>
<reference evidence="1 2" key="1">
    <citation type="submission" date="2020-07" db="EMBL/GenBank/DDBJ databases">
        <title>Bradyrhizobium diversity isolated from nodules of indigenous legumes of Western Australia.</title>
        <authorList>
            <person name="Klepa M.S."/>
        </authorList>
    </citation>
    <scope>NUCLEOTIDE SEQUENCE [LARGE SCALE GENOMIC DNA]</scope>
    <source>
        <strain evidence="1 2">CNPSo 4010</strain>
    </source>
</reference>
<name>A0ABS0PGC9_9BRAD</name>
<evidence type="ECO:0000313" key="2">
    <source>
        <dbReference type="Proteomes" id="UP000807370"/>
    </source>
</evidence>
<evidence type="ECO:0000313" key="1">
    <source>
        <dbReference type="EMBL" id="MBH5396247.1"/>
    </source>
</evidence>
<keyword evidence="2" id="KW-1185">Reference proteome</keyword>
<dbReference type="RefSeq" id="WP_197957701.1">
    <property type="nucleotide sequence ID" value="NZ_JACCHP010000001.1"/>
</dbReference>
<accession>A0ABS0PGC9</accession>
<proteinExistence type="predicted"/>
<sequence length="79" mass="8710">MSKMTLLTALPGLRTNNLKGLSATLTNQTLIHRLNPKAADVFLTHTPDASELTPLKDLIFQAIGQTEIGFINQIAYHEH</sequence>
<protein>
    <submittedName>
        <fullName evidence="1">Uncharacterized protein</fullName>
    </submittedName>
</protein>
<dbReference type="EMBL" id="JACCHP010000001">
    <property type="protein sequence ID" value="MBH5396247.1"/>
    <property type="molecule type" value="Genomic_DNA"/>
</dbReference>
<comment type="caution">
    <text evidence="1">The sequence shown here is derived from an EMBL/GenBank/DDBJ whole genome shotgun (WGS) entry which is preliminary data.</text>
</comment>
<dbReference type="Proteomes" id="UP000807370">
    <property type="component" value="Unassembled WGS sequence"/>
</dbReference>
<gene>
    <name evidence="1" type="ORF">HZZ13_00155</name>
</gene>